<dbReference type="SMART" id="SM00155">
    <property type="entry name" value="PLDc"/>
    <property type="match status" value="2"/>
</dbReference>
<dbReference type="RefSeq" id="WP_380596626.1">
    <property type="nucleotide sequence ID" value="NZ_JBHSDU010000003.1"/>
</dbReference>
<dbReference type="Proteomes" id="UP001595904">
    <property type="component" value="Unassembled WGS sequence"/>
</dbReference>
<dbReference type="PANTHER" id="PTHR18896:SF76">
    <property type="entry name" value="PHOSPHOLIPASE"/>
    <property type="match status" value="1"/>
</dbReference>
<feature type="transmembrane region" description="Helical" evidence="5">
    <location>
        <begin position="717"/>
        <end position="736"/>
    </location>
</feature>
<dbReference type="InterPro" id="IPR001736">
    <property type="entry name" value="PLipase_D/transphosphatidylase"/>
</dbReference>
<keyword evidence="5" id="KW-0812">Transmembrane</keyword>
<feature type="transmembrane region" description="Helical" evidence="5">
    <location>
        <begin position="595"/>
        <end position="620"/>
    </location>
</feature>
<evidence type="ECO:0000313" key="8">
    <source>
        <dbReference type="Proteomes" id="UP001595904"/>
    </source>
</evidence>
<keyword evidence="5" id="KW-1133">Transmembrane helix</keyword>
<dbReference type="CDD" id="cd09143">
    <property type="entry name" value="PLDc_vPLD1_2_like_bac_2"/>
    <property type="match status" value="1"/>
</dbReference>
<evidence type="ECO:0000256" key="1">
    <source>
        <dbReference type="ARBA" id="ARBA00000798"/>
    </source>
</evidence>
<feature type="transmembrane region" description="Helical" evidence="5">
    <location>
        <begin position="529"/>
        <end position="549"/>
    </location>
</feature>
<keyword evidence="4" id="KW-0443">Lipid metabolism</keyword>
<reference evidence="8" key="1">
    <citation type="journal article" date="2019" name="Int. J. Syst. Evol. Microbiol.">
        <title>The Global Catalogue of Microorganisms (GCM) 10K type strain sequencing project: providing services to taxonomists for standard genome sequencing and annotation.</title>
        <authorList>
            <consortium name="The Broad Institute Genomics Platform"/>
            <consortium name="The Broad Institute Genome Sequencing Center for Infectious Disease"/>
            <person name="Wu L."/>
            <person name="Ma J."/>
        </authorList>
    </citation>
    <scope>NUCLEOTIDE SEQUENCE [LARGE SCALE GENOMIC DNA]</scope>
    <source>
        <strain evidence="8">CGMCC 1.10759</strain>
    </source>
</reference>
<evidence type="ECO:0000256" key="5">
    <source>
        <dbReference type="SAM" id="Phobius"/>
    </source>
</evidence>
<proteinExistence type="predicted"/>
<comment type="catalytic activity">
    <reaction evidence="1">
        <text>a 1,2-diacyl-sn-glycero-3-phosphocholine + H2O = a 1,2-diacyl-sn-glycero-3-phosphate + choline + H(+)</text>
        <dbReference type="Rhea" id="RHEA:14445"/>
        <dbReference type="ChEBI" id="CHEBI:15354"/>
        <dbReference type="ChEBI" id="CHEBI:15377"/>
        <dbReference type="ChEBI" id="CHEBI:15378"/>
        <dbReference type="ChEBI" id="CHEBI:57643"/>
        <dbReference type="ChEBI" id="CHEBI:58608"/>
        <dbReference type="EC" id="3.1.4.4"/>
    </reaction>
</comment>
<name>A0ABV8SQ66_9GAMM</name>
<dbReference type="PROSITE" id="PS50035">
    <property type="entry name" value="PLD"/>
    <property type="match status" value="2"/>
</dbReference>
<dbReference type="InterPro" id="IPR032816">
    <property type="entry name" value="VTT_dom"/>
</dbReference>
<feature type="transmembrane region" description="Helical" evidence="5">
    <location>
        <begin position="685"/>
        <end position="705"/>
    </location>
</feature>
<keyword evidence="5" id="KW-0472">Membrane</keyword>
<dbReference type="PANTHER" id="PTHR18896">
    <property type="entry name" value="PHOSPHOLIPASE D"/>
    <property type="match status" value="1"/>
</dbReference>
<dbReference type="CDD" id="cd09140">
    <property type="entry name" value="PLDc_vPLD1_2_like_bac_1"/>
    <property type="match status" value="1"/>
</dbReference>
<feature type="domain" description="PLD phosphodiesterase" evidence="6">
    <location>
        <begin position="367"/>
        <end position="389"/>
    </location>
</feature>
<organism evidence="7 8">
    <name type="scientific">Steroidobacter flavus</name>
    <dbReference type="NCBI Taxonomy" id="1842136"/>
    <lineage>
        <taxon>Bacteria</taxon>
        <taxon>Pseudomonadati</taxon>
        <taxon>Pseudomonadota</taxon>
        <taxon>Gammaproteobacteria</taxon>
        <taxon>Steroidobacterales</taxon>
        <taxon>Steroidobacteraceae</taxon>
        <taxon>Steroidobacter</taxon>
    </lineage>
</organism>
<evidence type="ECO:0000256" key="2">
    <source>
        <dbReference type="ARBA" id="ARBA00022737"/>
    </source>
</evidence>
<keyword evidence="3" id="KW-0378">Hydrolase</keyword>
<protein>
    <submittedName>
        <fullName evidence="7">VTT domain-containing protein</fullName>
    </submittedName>
</protein>
<sequence length="759" mass="84879">MLAPVVPSTLLQPGRNCWRVENAQRAAFLVDGDNYFRAFVEAARKAKRSILISGWDFHSRTRLLCRDSQDCELELGDFLNELARRNRHLHIHILIWDYPVIFGLDREWAPFYGLGWQPHRRVHFRYDNTHPTGGSHHQKIVVIDDTIAFNGGIDLTCRRWDTNDHSPDNQHRHVKGAAYPPFHDLMMAVEGEAAGSLGDLVRERWRKATGETLRPPAEQRRVFRRRAAAEEMKTSRWPQSLPVQLNDVEVGISRTAPPTASDPGVREIEALYVDMIAAAKHSIYIENQYFTADKVGDALAARLDEPDGPEVIVVLRQLSHGWLEELTMQTLRTRLLQKLRDADKYNHFRVYYPFIGGLQEGTCIDVHSKMILIDDEVVRIGSANLANRSMGLDTECDLTIEARGRKDIQEQIRGLRSLLLAEHLGFEVTQVSEAIADAGNLRDAIDRLQREDRTLKPLNESPQVSDTLLNVISVADPEKPVGLADLAQIFSPRNTEPSMAEANPGAFVTNRPEEAEASEALGTPTGPSWGKLAGIALGIVALTALWKFTPLSVYLEGNRIMSWAREAGQNWWVPILTVLAFTPASYVMFPRPLITLFAVVAYGPVWGFIIAMTGIQVAAWSSYVAGKRLEPATVRRMAGAKLDKILQVLRRRGLLAMTALRLVPLAPFAVEGVVAGAMRMRMWEFLLGTAIGILPGTLTSTVFSDQLSAWMDDPSRINYWAIAFVLFLLGGVTWLVRRWLISTAATSSSRHGVSDARTV</sequence>
<comment type="caution">
    <text evidence="7">The sequence shown here is derived from an EMBL/GenBank/DDBJ whole genome shotgun (WGS) entry which is preliminary data.</text>
</comment>
<dbReference type="Pfam" id="PF09335">
    <property type="entry name" value="VTT_dom"/>
    <property type="match status" value="1"/>
</dbReference>
<dbReference type="SUPFAM" id="SSF56024">
    <property type="entry name" value="Phospholipase D/nuclease"/>
    <property type="match status" value="2"/>
</dbReference>
<accession>A0ABV8SQ66</accession>
<dbReference type="EMBL" id="JBHSDU010000003">
    <property type="protein sequence ID" value="MFC4309581.1"/>
    <property type="molecule type" value="Genomic_DNA"/>
</dbReference>
<gene>
    <name evidence="7" type="ORF">ACFPN2_10865</name>
</gene>
<feature type="domain" description="PLD phosphodiesterase" evidence="6">
    <location>
        <begin position="132"/>
        <end position="159"/>
    </location>
</feature>
<dbReference type="Pfam" id="PF00614">
    <property type="entry name" value="PLDc"/>
    <property type="match status" value="1"/>
</dbReference>
<evidence type="ECO:0000313" key="7">
    <source>
        <dbReference type="EMBL" id="MFC4309581.1"/>
    </source>
</evidence>
<evidence type="ECO:0000259" key="6">
    <source>
        <dbReference type="PROSITE" id="PS50035"/>
    </source>
</evidence>
<dbReference type="Pfam" id="PF13091">
    <property type="entry name" value="PLDc_2"/>
    <property type="match status" value="1"/>
</dbReference>
<dbReference type="InterPro" id="IPR025202">
    <property type="entry name" value="PLD-like_dom"/>
</dbReference>
<dbReference type="InterPro" id="IPR015679">
    <property type="entry name" value="PLipase_D_fam"/>
</dbReference>
<dbReference type="Gene3D" id="3.30.870.10">
    <property type="entry name" value="Endonuclease Chain A"/>
    <property type="match status" value="2"/>
</dbReference>
<feature type="transmembrane region" description="Helical" evidence="5">
    <location>
        <begin position="570"/>
        <end position="589"/>
    </location>
</feature>
<evidence type="ECO:0000256" key="4">
    <source>
        <dbReference type="ARBA" id="ARBA00023098"/>
    </source>
</evidence>
<keyword evidence="2" id="KW-0677">Repeat</keyword>
<evidence type="ECO:0000256" key="3">
    <source>
        <dbReference type="ARBA" id="ARBA00022801"/>
    </source>
</evidence>
<keyword evidence="8" id="KW-1185">Reference proteome</keyword>